<evidence type="ECO:0000313" key="1">
    <source>
        <dbReference type="EMBL" id="KAH9421199.1"/>
    </source>
</evidence>
<comment type="caution">
    <text evidence="1">The sequence shown here is derived from an EMBL/GenBank/DDBJ whole genome shotgun (WGS) entry which is preliminary data.</text>
</comment>
<organism evidence="1 2">
    <name type="scientific">Dermatophagoides pteronyssinus</name>
    <name type="common">European house dust mite</name>
    <dbReference type="NCBI Taxonomy" id="6956"/>
    <lineage>
        <taxon>Eukaryota</taxon>
        <taxon>Metazoa</taxon>
        <taxon>Ecdysozoa</taxon>
        <taxon>Arthropoda</taxon>
        <taxon>Chelicerata</taxon>
        <taxon>Arachnida</taxon>
        <taxon>Acari</taxon>
        <taxon>Acariformes</taxon>
        <taxon>Sarcoptiformes</taxon>
        <taxon>Astigmata</taxon>
        <taxon>Psoroptidia</taxon>
        <taxon>Analgoidea</taxon>
        <taxon>Pyroglyphidae</taxon>
        <taxon>Dermatophagoidinae</taxon>
        <taxon>Dermatophagoides</taxon>
    </lineage>
</organism>
<accession>A0ABQ8JF13</accession>
<evidence type="ECO:0000313" key="2">
    <source>
        <dbReference type="Proteomes" id="UP000887458"/>
    </source>
</evidence>
<proteinExistence type="predicted"/>
<dbReference type="Proteomes" id="UP000887458">
    <property type="component" value="Unassembled WGS sequence"/>
</dbReference>
<dbReference type="PROSITE" id="PS51257">
    <property type="entry name" value="PROKAR_LIPOPROTEIN"/>
    <property type="match status" value="1"/>
</dbReference>
<dbReference type="EMBL" id="NJHN03000046">
    <property type="protein sequence ID" value="KAH9421199.1"/>
    <property type="molecule type" value="Genomic_DNA"/>
</dbReference>
<reference evidence="1 2" key="1">
    <citation type="journal article" date="2018" name="J. Allergy Clin. Immunol.">
        <title>High-quality assembly of Dermatophagoides pteronyssinus genome and transcriptome reveals a wide range of novel allergens.</title>
        <authorList>
            <person name="Liu X.Y."/>
            <person name="Yang K.Y."/>
            <person name="Wang M.Q."/>
            <person name="Kwok J.S."/>
            <person name="Zeng X."/>
            <person name="Yang Z."/>
            <person name="Xiao X.J."/>
            <person name="Lau C.P."/>
            <person name="Li Y."/>
            <person name="Huang Z.M."/>
            <person name="Ba J.G."/>
            <person name="Yim A.K."/>
            <person name="Ouyang C.Y."/>
            <person name="Ngai S.M."/>
            <person name="Chan T.F."/>
            <person name="Leung E.L."/>
            <person name="Liu L."/>
            <person name="Liu Z.G."/>
            <person name="Tsui S.K."/>
        </authorList>
    </citation>
    <scope>NUCLEOTIDE SEQUENCE [LARGE SCALE GENOMIC DNA]</scope>
    <source>
        <strain evidence="1">Derp</strain>
    </source>
</reference>
<sequence length="65" mass="7224">MIVKLLPQHGTSTASCNRFLHNEHCSSSELLAALPPTVDNVPIFDDDDVHGQQSQMKNYYLPSLV</sequence>
<keyword evidence="2" id="KW-1185">Reference proteome</keyword>
<gene>
    <name evidence="1" type="ORF">DERP_010140</name>
</gene>
<name>A0ABQ8JF13_DERPT</name>
<reference evidence="1 2" key="2">
    <citation type="journal article" date="2022" name="Mol. Biol. Evol.">
        <title>Comparative Genomics Reveals Insights into the Divergent Evolution of Astigmatic Mites and Household Pest Adaptations.</title>
        <authorList>
            <person name="Xiong Q."/>
            <person name="Wan A.T."/>
            <person name="Liu X."/>
            <person name="Fung C.S."/>
            <person name="Xiao X."/>
            <person name="Malainual N."/>
            <person name="Hou J."/>
            <person name="Wang L."/>
            <person name="Wang M."/>
            <person name="Yang K.Y."/>
            <person name="Cui Y."/>
            <person name="Leung E.L."/>
            <person name="Nong W."/>
            <person name="Shin S.K."/>
            <person name="Au S.W."/>
            <person name="Jeong K.Y."/>
            <person name="Chew F.T."/>
            <person name="Hui J.H."/>
            <person name="Leung T.F."/>
            <person name="Tungtrongchitr A."/>
            <person name="Zhong N."/>
            <person name="Liu Z."/>
            <person name="Tsui S.K."/>
        </authorList>
    </citation>
    <scope>NUCLEOTIDE SEQUENCE [LARGE SCALE GENOMIC DNA]</scope>
    <source>
        <strain evidence="1">Derp</strain>
    </source>
</reference>
<protein>
    <submittedName>
        <fullName evidence="1">Uncharacterized protein</fullName>
    </submittedName>
</protein>